<dbReference type="InterPro" id="IPR002563">
    <property type="entry name" value="Flavin_Rdtase-like_dom"/>
</dbReference>
<accession>A0ABV1FKQ7</accession>
<feature type="region of interest" description="Disordered" evidence="4">
    <location>
        <begin position="190"/>
        <end position="213"/>
    </location>
</feature>
<dbReference type="RefSeq" id="WP_349165252.1">
    <property type="nucleotide sequence ID" value="NZ_JBBMFE010000016.1"/>
</dbReference>
<evidence type="ECO:0000313" key="6">
    <source>
        <dbReference type="EMBL" id="MEQ2473660.1"/>
    </source>
</evidence>
<comment type="similarity">
    <text evidence="3">Belongs to the flavoredoxin family.</text>
</comment>
<organism evidence="6 7">
    <name type="scientific">Laedolimicola intestinihominis</name>
    <dbReference type="NCBI Taxonomy" id="3133166"/>
    <lineage>
        <taxon>Bacteria</taxon>
        <taxon>Bacillati</taxon>
        <taxon>Bacillota</taxon>
        <taxon>Clostridia</taxon>
        <taxon>Lachnospirales</taxon>
        <taxon>Lachnospiraceae</taxon>
        <taxon>Laedolimicola</taxon>
    </lineage>
</organism>
<dbReference type="Proteomes" id="UP001438008">
    <property type="component" value="Unassembled WGS sequence"/>
</dbReference>
<dbReference type="Pfam" id="PF01613">
    <property type="entry name" value="Flavin_Reduct"/>
    <property type="match status" value="1"/>
</dbReference>
<dbReference type="PROSITE" id="PS51257">
    <property type="entry name" value="PROKAR_LIPOPROTEIN"/>
    <property type="match status" value="1"/>
</dbReference>
<proteinExistence type="inferred from homology"/>
<keyword evidence="2" id="KW-0285">Flavoprotein</keyword>
<evidence type="ECO:0000256" key="1">
    <source>
        <dbReference type="ARBA" id="ARBA00001917"/>
    </source>
</evidence>
<comment type="caution">
    <text evidence="6">The sequence shown here is derived from an EMBL/GenBank/DDBJ whole genome shotgun (WGS) entry which is preliminary data.</text>
</comment>
<name>A0ABV1FKQ7_9FIRM</name>
<feature type="domain" description="Flavin reductase like" evidence="5">
    <location>
        <begin position="13"/>
        <end position="160"/>
    </location>
</feature>
<dbReference type="PANTHER" id="PTHR43567">
    <property type="entry name" value="FLAVOREDOXIN-RELATED-RELATED"/>
    <property type="match status" value="1"/>
</dbReference>
<evidence type="ECO:0000259" key="5">
    <source>
        <dbReference type="SMART" id="SM00903"/>
    </source>
</evidence>
<gene>
    <name evidence="6" type="ORF">WMO29_14350</name>
</gene>
<dbReference type="SUPFAM" id="SSF50475">
    <property type="entry name" value="FMN-binding split barrel"/>
    <property type="match status" value="1"/>
</dbReference>
<keyword evidence="6" id="KW-0560">Oxidoreductase</keyword>
<keyword evidence="7" id="KW-1185">Reference proteome</keyword>
<comment type="cofactor">
    <cofactor evidence="1">
        <name>FMN</name>
        <dbReference type="ChEBI" id="CHEBI:58210"/>
    </cofactor>
</comment>
<dbReference type="EMBL" id="JBBMFE010000016">
    <property type="protein sequence ID" value="MEQ2473660.1"/>
    <property type="molecule type" value="Genomic_DNA"/>
</dbReference>
<evidence type="ECO:0000313" key="7">
    <source>
        <dbReference type="Proteomes" id="UP001438008"/>
    </source>
</evidence>
<dbReference type="SMART" id="SM00903">
    <property type="entry name" value="Flavin_Reduct"/>
    <property type="match status" value="1"/>
</dbReference>
<dbReference type="InterPro" id="IPR052174">
    <property type="entry name" value="Flavoredoxin"/>
</dbReference>
<reference evidence="6 7" key="1">
    <citation type="submission" date="2024-03" db="EMBL/GenBank/DDBJ databases">
        <title>Human intestinal bacterial collection.</title>
        <authorList>
            <person name="Pauvert C."/>
            <person name="Hitch T.C.A."/>
            <person name="Clavel T."/>
        </authorList>
    </citation>
    <scope>NUCLEOTIDE SEQUENCE [LARGE SCALE GENOMIC DNA]</scope>
    <source>
        <strain evidence="6 7">CLA-AA-H132</strain>
    </source>
</reference>
<evidence type="ECO:0000256" key="4">
    <source>
        <dbReference type="SAM" id="MobiDB-lite"/>
    </source>
</evidence>
<evidence type="ECO:0000256" key="3">
    <source>
        <dbReference type="ARBA" id="ARBA00038054"/>
    </source>
</evidence>
<dbReference type="EC" id="1.5.1.-" evidence="6"/>
<dbReference type="PANTHER" id="PTHR43567:SF1">
    <property type="entry name" value="FLAVOREDOXIN"/>
    <property type="match status" value="1"/>
</dbReference>
<evidence type="ECO:0000256" key="2">
    <source>
        <dbReference type="ARBA" id="ARBA00022630"/>
    </source>
</evidence>
<dbReference type="InterPro" id="IPR012349">
    <property type="entry name" value="Split_barrel_FMN-bd"/>
</dbReference>
<dbReference type="GO" id="GO:0016491">
    <property type="term" value="F:oxidoreductase activity"/>
    <property type="evidence" value="ECO:0007669"/>
    <property type="project" value="UniProtKB-KW"/>
</dbReference>
<dbReference type="Gene3D" id="2.30.110.10">
    <property type="entry name" value="Electron Transport, Fmn-binding Protein, Chain A"/>
    <property type="match status" value="1"/>
</dbReference>
<protein>
    <submittedName>
        <fullName evidence="6">Flavin reductase family protein</fullName>
        <ecNumber evidence="6">1.5.1.-</ecNumber>
    </submittedName>
</protein>
<sequence>MEKKKQHWRAGNMLYPLPAVMVSCGREGEKPNIITVAWAGTICSDPAMVSISVRPNRYSYDIIRETGEFVINLTTKKLVKATDYCGVRSGRDVDKFAEMHLTPGKAEHLKYAPTIEESPVNIECRVTEVKELGTHHMFLAEVLGVTVDEAYINENGRFELNSTGLVAYSHGTYFALGEELGTFGYSVRKKKPMKTAKKKTKKDSKSSKGKGRK</sequence>